<evidence type="ECO:0000259" key="21">
    <source>
        <dbReference type="PROSITE" id="PS50102"/>
    </source>
</evidence>
<evidence type="ECO:0000256" key="7">
    <source>
        <dbReference type="ARBA" id="ARBA00022603"/>
    </source>
</evidence>
<dbReference type="AlphaFoldDB" id="A0AAW1K2Q2"/>
<comment type="caution">
    <text evidence="23">The sequence shown here is derived from an EMBL/GenBank/DDBJ whole genome shotgun (WGS) entry which is preliminary data.</text>
</comment>
<dbReference type="GO" id="GO:0000049">
    <property type="term" value="F:tRNA binding"/>
    <property type="evidence" value="ECO:0007669"/>
    <property type="project" value="TreeGrafter"/>
</dbReference>
<evidence type="ECO:0000256" key="11">
    <source>
        <dbReference type="ARBA" id="ARBA00022833"/>
    </source>
</evidence>
<dbReference type="InterPro" id="IPR029063">
    <property type="entry name" value="SAM-dependent_MTases_sf"/>
</dbReference>
<proteinExistence type="inferred from homology"/>
<sequence length="601" mass="68814">MDNCGKATLSRKCDRKQKRCQHIIEKETGIKCTLMASKCIAICNAGLVNGLSEETVYENFIQYGSIDNITMLPGKSCCFVRYKDIEAATRAFDNINGKLNIAQNSKPIYLTYVENIPSPDPIYQNTLPTGLIIIEDFVTDTEENMLLELCNFNELENGSMKHRQVRHFGYEFRYDINNVDKDKPLKEDIPHQCDILWEKLKLEGIDFVPDQLTVNCYKPGQGIPPHIDTHSAFEDPIISLSLGSSVVMNFKNEDVNIPVILPKRSLAIMSSESRYAWLHGITPRKLDIIPTQNDLSVIHRTTRVSYTFRKVRKGECDCQYTQYCDSHAKKLKSKSNSIKNDVAMQLETAHVYDVYDVIALHFSDTRCKPWPNVMKFLYSLQPGSILVDVGCGNGKYLRCIENVFSVGCDRSFGLAEVAGQRGFEVFSCNCLNIPIRDNSADGCISIAVIHHLANEERRLQAIKEMARILKVGGKCLIYVWARDQIRNQEKTFYLKQDRKNRKESSTAVQEQSPENVTVTGDVTLPVHVNRTQFQDQDLLVPWKLRAENTPDNKENTFLRFYHVFEEGELEALCSQLDYIKIVKHYYDQGNWCCIFEKIKKD</sequence>
<dbReference type="GO" id="GO:0002098">
    <property type="term" value="P:tRNA wobble uridine modification"/>
    <property type="evidence" value="ECO:0007669"/>
    <property type="project" value="TreeGrafter"/>
</dbReference>
<evidence type="ECO:0000256" key="4">
    <source>
        <dbReference type="ARBA" id="ARBA00007879"/>
    </source>
</evidence>
<evidence type="ECO:0000256" key="13">
    <source>
        <dbReference type="ARBA" id="ARBA00023004"/>
    </source>
</evidence>
<evidence type="ECO:0000256" key="2">
    <source>
        <dbReference type="ARBA" id="ARBA00004123"/>
    </source>
</evidence>
<dbReference type="FunFam" id="3.30.70.330:FF:000570">
    <property type="entry name" value="ALKylated DNA repair protein AlkB homolog"/>
    <property type="match status" value="1"/>
</dbReference>
<dbReference type="GO" id="GO:0005634">
    <property type="term" value="C:nucleus"/>
    <property type="evidence" value="ECO:0007669"/>
    <property type="project" value="UniProtKB-SubCell"/>
</dbReference>
<keyword evidence="9" id="KW-0949">S-adenosyl-L-methionine</keyword>
<keyword evidence="10" id="KW-0479">Metal-binding</keyword>
<evidence type="ECO:0000256" key="3">
    <source>
        <dbReference type="ARBA" id="ARBA00004496"/>
    </source>
</evidence>
<evidence type="ECO:0000256" key="14">
    <source>
        <dbReference type="ARBA" id="ARBA00023242"/>
    </source>
</evidence>
<dbReference type="GO" id="GO:0008757">
    <property type="term" value="F:S-adenosylmethionine-dependent methyltransferase activity"/>
    <property type="evidence" value="ECO:0007669"/>
    <property type="project" value="InterPro"/>
</dbReference>
<evidence type="ECO:0000256" key="10">
    <source>
        <dbReference type="ARBA" id="ARBA00022723"/>
    </source>
</evidence>
<dbReference type="GO" id="GO:0106335">
    <property type="term" value="F:tRNA (5-carboxymethyluridine(34)-5-O)-methyltransferase activity"/>
    <property type="evidence" value="ECO:0007669"/>
    <property type="project" value="UniProtKB-EC"/>
</dbReference>
<dbReference type="PANTHER" id="PTHR13069">
    <property type="entry name" value="ALKYLATED DNA REPAIR PROTEIN ALKB HOMOLOG 8"/>
    <property type="match status" value="1"/>
</dbReference>
<dbReference type="SUPFAM" id="SSF53335">
    <property type="entry name" value="S-adenosyl-L-methionine-dependent methyltransferases"/>
    <property type="match status" value="1"/>
</dbReference>
<evidence type="ECO:0000256" key="12">
    <source>
        <dbReference type="ARBA" id="ARBA00022884"/>
    </source>
</evidence>
<evidence type="ECO:0000256" key="19">
    <source>
        <dbReference type="ARBA" id="ARBA00049802"/>
    </source>
</evidence>
<dbReference type="InterPro" id="IPR013216">
    <property type="entry name" value="Methyltransf_11"/>
</dbReference>
<keyword evidence="13" id="KW-0408">Iron</keyword>
<dbReference type="Pfam" id="PF00076">
    <property type="entry name" value="RRM_1"/>
    <property type="match status" value="1"/>
</dbReference>
<evidence type="ECO:0000313" key="24">
    <source>
        <dbReference type="Proteomes" id="UP001458880"/>
    </source>
</evidence>
<keyword evidence="11" id="KW-0862">Zinc</keyword>
<feature type="domain" description="Fe2OG dioxygenase" evidence="22">
    <location>
        <begin position="208"/>
        <end position="312"/>
    </location>
</feature>
<dbReference type="Proteomes" id="UP001458880">
    <property type="component" value="Unassembled WGS sequence"/>
</dbReference>
<dbReference type="GO" id="GO:0005737">
    <property type="term" value="C:cytoplasm"/>
    <property type="evidence" value="ECO:0007669"/>
    <property type="project" value="UniProtKB-SubCell"/>
</dbReference>
<dbReference type="CDD" id="cd12431">
    <property type="entry name" value="RRM_ALKBH8"/>
    <property type="match status" value="1"/>
</dbReference>
<keyword evidence="12 20" id="KW-0694">RNA-binding</keyword>
<dbReference type="InterPro" id="IPR000504">
    <property type="entry name" value="RRM_dom"/>
</dbReference>
<evidence type="ECO:0000256" key="18">
    <source>
        <dbReference type="ARBA" id="ARBA00049786"/>
    </source>
</evidence>
<evidence type="ECO:0000256" key="9">
    <source>
        <dbReference type="ARBA" id="ARBA00022691"/>
    </source>
</evidence>
<evidence type="ECO:0000313" key="23">
    <source>
        <dbReference type="EMBL" id="KAK9712869.1"/>
    </source>
</evidence>
<evidence type="ECO:0000256" key="15">
    <source>
        <dbReference type="ARBA" id="ARBA00023268"/>
    </source>
</evidence>
<dbReference type="InterPro" id="IPR037151">
    <property type="entry name" value="AlkB-like_sf"/>
</dbReference>
<comment type="similarity">
    <text evidence="4">Belongs to the alkB family.</text>
</comment>
<dbReference type="InterPro" id="IPR035979">
    <property type="entry name" value="RBD_domain_sf"/>
</dbReference>
<dbReference type="GO" id="GO:0046872">
    <property type="term" value="F:metal ion binding"/>
    <property type="evidence" value="ECO:0007669"/>
    <property type="project" value="UniProtKB-KW"/>
</dbReference>
<organism evidence="23 24">
    <name type="scientific">Popillia japonica</name>
    <name type="common">Japanese beetle</name>
    <dbReference type="NCBI Taxonomy" id="7064"/>
    <lineage>
        <taxon>Eukaryota</taxon>
        <taxon>Metazoa</taxon>
        <taxon>Ecdysozoa</taxon>
        <taxon>Arthropoda</taxon>
        <taxon>Hexapoda</taxon>
        <taxon>Insecta</taxon>
        <taxon>Pterygota</taxon>
        <taxon>Neoptera</taxon>
        <taxon>Endopterygota</taxon>
        <taxon>Coleoptera</taxon>
        <taxon>Polyphaga</taxon>
        <taxon>Scarabaeiformia</taxon>
        <taxon>Scarabaeidae</taxon>
        <taxon>Rutelinae</taxon>
        <taxon>Popillia</taxon>
    </lineage>
</organism>
<comment type="cofactor">
    <cofactor evidence="1">
        <name>Fe(2+)</name>
        <dbReference type="ChEBI" id="CHEBI:29033"/>
    </cofactor>
</comment>
<dbReference type="Gene3D" id="2.60.120.590">
    <property type="entry name" value="Alpha-ketoglutarate-dependent dioxygenase AlkB-like"/>
    <property type="match status" value="1"/>
</dbReference>
<dbReference type="CDD" id="cd02440">
    <property type="entry name" value="AdoMet_MTases"/>
    <property type="match status" value="1"/>
</dbReference>
<dbReference type="PROSITE" id="PS51471">
    <property type="entry name" value="FE2OG_OXY"/>
    <property type="match status" value="1"/>
</dbReference>
<evidence type="ECO:0000256" key="1">
    <source>
        <dbReference type="ARBA" id="ARBA00001954"/>
    </source>
</evidence>
<feature type="domain" description="RRM" evidence="21">
    <location>
        <begin position="38"/>
        <end position="115"/>
    </location>
</feature>
<dbReference type="Pfam" id="PF08241">
    <property type="entry name" value="Methyltransf_11"/>
    <property type="match status" value="1"/>
</dbReference>
<dbReference type="PANTHER" id="PTHR13069:SF21">
    <property type="entry name" value="ALKYLATED DNA REPAIR PROTEIN ALKB HOMOLOG 8"/>
    <property type="match status" value="1"/>
</dbReference>
<evidence type="ECO:0000256" key="6">
    <source>
        <dbReference type="ARBA" id="ARBA00022490"/>
    </source>
</evidence>
<dbReference type="InterPro" id="IPR051422">
    <property type="entry name" value="AlkB_tRNA_MeTrf/Diox"/>
</dbReference>
<accession>A0AAW1K2Q2</accession>
<comment type="function">
    <text evidence="17">Catalyzes the methylation of 5-carboxymethyl uridine to 5-methylcarboxymethyl uridine at the wobble position of the anticodon loop in tRNA via its methyltransferase domain. Catalyzes the last step in the formation of 5-methylcarboxymethyl uridine at the wobble position of the anticodon loop in target tRNA. Has a preference for tRNA(Arg) and tRNA(Glu), and does not bind tRNA(Lys). Binds tRNA and catalyzes the iron and alpha-ketoglutarate dependent hydroxylation of 5-methylcarboxymethyl uridine at the wobble position of the anticodon loop in tRNA via its dioxygenase domain, giving rise to 5-(S)-methoxycarbonylhydroxymethyluridine; has a preference for tRNA(Gly). Required for normal survival after DNA damage. May inhibit apoptosis and promote cell survival and angiogenesis.</text>
</comment>
<dbReference type="EMBL" id="JASPKY010000256">
    <property type="protein sequence ID" value="KAK9712870.1"/>
    <property type="molecule type" value="Genomic_DNA"/>
</dbReference>
<keyword evidence="14" id="KW-0539">Nucleus</keyword>
<dbReference type="InterPro" id="IPR012677">
    <property type="entry name" value="Nucleotide-bd_a/b_plait_sf"/>
</dbReference>
<dbReference type="Pfam" id="PF13532">
    <property type="entry name" value="2OG-FeII_Oxy_2"/>
    <property type="match status" value="1"/>
</dbReference>
<evidence type="ECO:0000256" key="5">
    <source>
        <dbReference type="ARBA" id="ARBA00012808"/>
    </source>
</evidence>
<dbReference type="InterPro" id="IPR027450">
    <property type="entry name" value="AlkB-like"/>
</dbReference>
<dbReference type="SUPFAM" id="SSF51197">
    <property type="entry name" value="Clavaminate synthase-like"/>
    <property type="match status" value="1"/>
</dbReference>
<dbReference type="InterPro" id="IPR005123">
    <property type="entry name" value="Oxoglu/Fe-dep_dioxygenase_dom"/>
</dbReference>
<keyword evidence="8" id="KW-0808">Transferase</keyword>
<dbReference type="Gene3D" id="3.40.50.150">
    <property type="entry name" value="Vaccinia Virus protein VP39"/>
    <property type="match status" value="1"/>
</dbReference>
<dbReference type="EC" id="2.1.1.229" evidence="5"/>
<keyword evidence="24" id="KW-1185">Reference proteome</keyword>
<keyword evidence="7 23" id="KW-0489">Methyltransferase</keyword>
<dbReference type="Gene3D" id="3.30.70.330">
    <property type="match status" value="1"/>
</dbReference>
<keyword evidence="6" id="KW-0963">Cytoplasm</keyword>
<keyword evidence="15" id="KW-0511">Multifunctional enzyme</keyword>
<comment type="catalytic activity">
    <reaction evidence="16">
        <text>5-(carboxymethyl)uridine(34) in tRNA + S-adenosyl-L-methionine = 5-(2-methoxy-2-oxoethyl)uridine(34) in tRNA + S-adenosyl-L-homocysteine</text>
        <dbReference type="Rhea" id="RHEA:43208"/>
        <dbReference type="Rhea" id="RHEA-COMP:10407"/>
        <dbReference type="Rhea" id="RHEA-COMP:10408"/>
        <dbReference type="ChEBI" id="CHEBI:57856"/>
        <dbReference type="ChEBI" id="CHEBI:59789"/>
        <dbReference type="ChEBI" id="CHEBI:74851"/>
        <dbReference type="ChEBI" id="CHEBI:74882"/>
        <dbReference type="EC" id="2.1.1.229"/>
    </reaction>
</comment>
<evidence type="ECO:0000256" key="16">
    <source>
        <dbReference type="ARBA" id="ARBA00034996"/>
    </source>
</evidence>
<reference evidence="23" key="1">
    <citation type="submission" date="2023-05" db="EMBL/GenBank/DDBJ databases">
        <authorList>
            <person name="Nardi F."/>
            <person name="Carapelli A."/>
            <person name="Cucini C."/>
        </authorList>
    </citation>
    <scope>NUCLEOTIDE SEQUENCE</scope>
    <source>
        <strain evidence="23">DMR45628</strain>
        <tissue evidence="23">Testes</tissue>
    </source>
</reference>
<protein>
    <recommendedName>
        <fullName evidence="5">tRNA (carboxymethyluridine(34)-5-O)-methyltransferase</fullName>
        <ecNumber evidence="5">2.1.1.229</ecNumber>
    </recommendedName>
    <alternativeName>
        <fullName evidence="18">Alkylated DNA repair protein alkB homolog 8</fullName>
    </alternativeName>
    <alternativeName>
        <fullName evidence="19">S-adenosyl-L-methionine-dependent tRNA methyltransferase ALKBH8</fullName>
    </alternativeName>
</protein>
<dbReference type="InterPro" id="IPR034256">
    <property type="entry name" value="ALKBH8_RRM"/>
</dbReference>
<name>A0AAW1K2Q2_POPJA</name>
<dbReference type="EMBL" id="JASPKY010000256">
    <property type="protein sequence ID" value="KAK9712869.1"/>
    <property type="molecule type" value="Genomic_DNA"/>
</dbReference>
<comment type="subcellular location">
    <subcellularLocation>
        <location evidence="3">Cytoplasm</location>
    </subcellularLocation>
    <subcellularLocation>
        <location evidence="2">Nucleus</location>
    </subcellularLocation>
</comment>
<evidence type="ECO:0000256" key="20">
    <source>
        <dbReference type="PROSITE-ProRule" id="PRU00176"/>
    </source>
</evidence>
<gene>
    <name evidence="23" type="ORF">QE152_g24687</name>
</gene>
<reference evidence="23 24" key="2">
    <citation type="journal article" date="2024" name="BMC Genomics">
        <title>De novo assembly and annotation of Popillia japonica's genome with initial clues to its potential as an invasive pest.</title>
        <authorList>
            <person name="Cucini C."/>
            <person name="Boschi S."/>
            <person name="Funari R."/>
            <person name="Cardaioli E."/>
            <person name="Iannotti N."/>
            <person name="Marturano G."/>
            <person name="Paoli F."/>
            <person name="Bruttini M."/>
            <person name="Carapelli A."/>
            <person name="Frati F."/>
            <person name="Nardi F."/>
        </authorList>
    </citation>
    <scope>NUCLEOTIDE SEQUENCE [LARGE SCALE GENOMIC DNA]</scope>
    <source>
        <strain evidence="23">DMR45628</strain>
    </source>
</reference>
<dbReference type="GO" id="GO:0030488">
    <property type="term" value="P:tRNA methylation"/>
    <property type="evidence" value="ECO:0007669"/>
    <property type="project" value="TreeGrafter"/>
</dbReference>
<evidence type="ECO:0000256" key="17">
    <source>
        <dbReference type="ARBA" id="ARBA00045506"/>
    </source>
</evidence>
<evidence type="ECO:0000259" key="22">
    <source>
        <dbReference type="PROSITE" id="PS51471"/>
    </source>
</evidence>
<dbReference type="SUPFAM" id="SSF54928">
    <property type="entry name" value="RNA-binding domain, RBD"/>
    <property type="match status" value="1"/>
</dbReference>
<evidence type="ECO:0000256" key="8">
    <source>
        <dbReference type="ARBA" id="ARBA00022679"/>
    </source>
</evidence>
<dbReference type="PROSITE" id="PS50102">
    <property type="entry name" value="RRM"/>
    <property type="match status" value="1"/>
</dbReference>